<dbReference type="PROSITE" id="PS51154">
    <property type="entry name" value="MACRO"/>
    <property type="match status" value="1"/>
</dbReference>
<dbReference type="SUPFAM" id="SSF56399">
    <property type="entry name" value="ADP-ribosylation"/>
    <property type="match status" value="1"/>
</dbReference>
<evidence type="ECO:0000313" key="4">
    <source>
        <dbReference type="EMBL" id="CAH0367332.1"/>
    </source>
</evidence>
<evidence type="ECO:0000256" key="1">
    <source>
        <dbReference type="SAM" id="Coils"/>
    </source>
</evidence>
<organism evidence="4 5">
    <name type="scientific">Pelagomonas calceolata</name>
    <dbReference type="NCBI Taxonomy" id="35677"/>
    <lineage>
        <taxon>Eukaryota</taxon>
        <taxon>Sar</taxon>
        <taxon>Stramenopiles</taxon>
        <taxon>Ochrophyta</taxon>
        <taxon>Pelagophyceae</taxon>
        <taxon>Pelagomonadales</taxon>
        <taxon>Pelagomonadaceae</taxon>
        <taxon>Pelagomonas</taxon>
    </lineage>
</organism>
<dbReference type="SMART" id="SM00506">
    <property type="entry name" value="A1pp"/>
    <property type="match status" value="1"/>
</dbReference>
<evidence type="ECO:0000259" key="3">
    <source>
        <dbReference type="PROSITE" id="PS51154"/>
    </source>
</evidence>
<dbReference type="OrthoDB" id="6133115at2759"/>
<accession>A0A8J2SEF3</accession>
<protein>
    <recommendedName>
        <fullName evidence="3">Macro domain-containing protein</fullName>
    </recommendedName>
</protein>
<feature type="coiled-coil region" evidence="1">
    <location>
        <begin position="675"/>
        <end position="713"/>
    </location>
</feature>
<proteinExistence type="predicted"/>
<name>A0A8J2SEF3_9STRA</name>
<dbReference type="AlphaFoldDB" id="A0A8J2SEF3"/>
<feature type="region of interest" description="Disordered" evidence="2">
    <location>
        <begin position="714"/>
        <end position="768"/>
    </location>
</feature>
<feature type="non-terminal residue" evidence="4">
    <location>
        <position position="1"/>
    </location>
</feature>
<keyword evidence="5" id="KW-1185">Reference proteome</keyword>
<gene>
    <name evidence="4" type="ORF">PECAL_2P03460</name>
</gene>
<feature type="domain" description="Macro" evidence="3">
    <location>
        <begin position="15"/>
        <end position="215"/>
    </location>
</feature>
<dbReference type="PANTHER" id="PTHR11106:SF27">
    <property type="entry name" value="MACRO DOMAIN-CONTAINING PROTEIN"/>
    <property type="match status" value="1"/>
</dbReference>
<feature type="compositionally biased region" description="Basic residues" evidence="2">
    <location>
        <begin position="746"/>
        <end position="768"/>
    </location>
</feature>
<dbReference type="InterPro" id="IPR002589">
    <property type="entry name" value="Macro_dom"/>
</dbReference>
<feature type="region of interest" description="Disordered" evidence="2">
    <location>
        <begin position="220"/>
        <end position="315"/>
    </location>
</feature>
<dbReference type="SUPFAM" id="SSF52949">
    <property type="entry name" value="Macro domain-like"/>
    <property type="match status" value="1"/>
</dbReference>
<reference evidence="4" key="1">
    <citation type="submission" date="2021-11" db="EMBL/GenBank/DDBJ databases">
        <authorList>
            <consortium name="Genoscope - CEA"/>
            <person name="William W."/>
        </authorList>
    </citation>
    <scope>NUCLEOTIDE SEQUENCE</scope>
</reference>
<comment type="caution">
    <text evidence="4">The sequence shown here is derived from an EMBL/GenBank/DDBJ whole genome shotgun (WGS) entry which is preliminary data.</text>
</comment>
<dbReference type="Proteomes" id="UP000789595">
    <property type="component" value="Unassembled WGS sequence"/>
</dbReference>
<dbReference type="Gene3D" id="3.90.228.10">
    <property type="match status" value="1"/>
</dbReference>
<dbReference type="EMBL" id="CAKKNE010000002">
    <property type="protein sequence ID" value="CAH0367332.1"/>
    <property type="molecule type" value="Genomic_DNA"/>
</dbReference>
<dbReference type="PANTHER" id="PTHR11106">
    <property type="entry name" value="GANGLIOSIDE INDUCED DIFFERENTIATION ASSOCIATED PROTEIN 2-RELATED"/>
    <property type="match status" value="1"/>
</dbReference>
<sequence>MAELAPSPTRGSDLQIIADYDLQNGGKVCLALGDIVTYAPEQGGAIVNAANRGCQGGGGVDGAITRAGGEELRKLRRRLPKPFPGVDDRCETGDAVRTTAPEGTSLGRLNVKTVIHAVGPDYAEKNMSHAESDGLLRKAYGAAIREAGAAKVETVAFPLISAKIFRGNRDLGGLLELSLDALVTAADASSLKEVVLVAFSSRESDALLAAAWRAKTLQKRPRTAYAPRARQTPKKAKAAVDVDLTSDTSEGGASPRAKKSLDPVDLTNDDGAAAKRKAPDAPASLDLTIDDDDAAASAPQTAKKPRTKDGDAATPIDVEALELVVDLTEDNGEDDDDDDVQIIERPRDHAKKLQRQLNRFKGRSGGRARSLNEIMRDHERRKSGVIDVDDVDDDAALAQALQAREDTFESDRALARKLEAELNGGPVRMAPSKRKAAPDTSGDAALARRLAEKDRKGRPGQTPSWVGKAKPKDRSPATPEGWAVDDSGLLDVLADQRKSIRSWLATNASGLHIAACDANPHSMPGKPLYNRFVESWQRVPDQTVKLCFHGTAEANIDAICRDGLDPKRRSGQAYGPGEYFGAPGNAAISVGYCKGGRKMLVFAVLVDKSGLTLDNGSIIVVNKPEYQLPLFVLTFAAGGAAAPAMAPPMPAPIPGASPFALNGVASVQAYQAQLAAQRQAQLAQLQAQRQAQLAQMLAQRQALLAQLQAAAAAARAAPPPRARPRPATPGRRRGGPTARPTCGAMRRPRRGGPRRRRRRPHQCRGGRR</sequence>
<dbReference type="InterPro" id="IPR043472">
    <property type="entry name" value="Macro_dom-like"/>
</dbReference>
<dbReference type="Gene3D" id="3.40.220.10">
    <property type="entry name" value="Leucine Aminopeptidase, subunit E, domain 1"/>
    <property type="match status" value="1"/>
</dbReference>
<evidence type="ECO:0000313" key="5">
    <source>
        <dbReference type="Proteomes" id="UP000789595"/>
    </source>
</evidence>
<keyword evidence="1" id="KW-0175">Coiled coil</keyword>
<dbReference type="Pfam" id="PF01661">
    <property type="entry name" value="Macro"/>
    <property type="match status" value="1"/>
</dbReference>
<evidence type="ECO:0000256" key="2">
    <source>
        <dbReference type="SAM" id="MobiDB-lite"/>
    </source>
</evidence>
<feature type="region of interest" description="Disordered" evidence="2">
    <location>
        <begin position="450"/>
        <end position="484"/>
    </location>
</feature>
<feature type="region of interest" description="Disordered" evidence="2">
    <location>
        <begin position="424"/>
        <end position="443"/>
    </location>
</feature>